<dbReference type="EMBL" id="KZ825154">
    <property type="protein sequence ID" value="PYI17615.1"/>
    <property type="molecule type" value="Genomic_DNA"/>
</dbReference>
<dbReference type="SUPFAM" id="SSF52833">
    <property type="entry name" value="Thioredoxin-like"/>
    <property type="match status" value="1"/>
</dbReference>
<protein>
    <submittedName>
        <fullName evidence="8">Thioredoxin</fullName>
    </submittedName>
</protein>
<evidence type="ECO:0000259" key="7">
    <source>
        <dbReference type="PROSITE" id="PS51858"/>
    </source>
</evidence>
<dbReference type="InterPro" id="IPR008580">
    <property type="entry name" value="PPPDE_dom"/>
</dbReference>
<evidence type="ECO:0000259" key="6">
    <source>
        <dbReference type="PROSITE" id="PS51396"/>
    </source>
</evidence>
<dbReference type="Pfam" id="PF00085">
    <property type="entry name" value="Thioredoxin"/>
    <property type="match status" value="1"/>
</dbReference>
<dbReference type="STRING" id="1450538.A0A2V5H155"/>
<dbReference type="PANTHER" id="PTHR12378:SF7">
    <property type="entry name" value="DESUMOYLATING ISOPEPTIDASE 1"/>
    <property type="match status" value="1"/>
</dbReference>
<evidence type="ECO:0000313" key="8">
    <source>
        <dbReference type="EMBL" id="PYI17615.1"/>
    </source>
</evidence>
<reference evidence="8 9" key="1">
    <citation type="submission" date="2018-02" db="EMBL/GenBank/DDBJ databases">
        <title>The genomes of Aspergillus section Nigri reveals drivers in fungal speciation.</title>
        <authorList>
            <consortium name="DOE Joint Genome Institute"/>
            <person name="Vesth T.C."/>
            <person name="Nybo J."/>
            <person name="Theobald S."/>
            <person name="Brandl J."/>
            <person name="Frisvad J.C."/>
            <person name="Nielsen K.F."/>
            <person name="Lyhne E.K."/>
            <person name="Kogle M.E."/>
            <person name="Kuo A."/>
            <person name="Riley R."/>
            <person name="Clum A."/>
            <person name="Nolan M."/>
            <person name="Lipzen A."/>
            <person name="Salamov A."/>
            <person name="Henrissat B."/>
            <person name="Wiebenga A."/>
            <person name="De vries R.P."/>
            <person name="Grigoriev I.V."/>
            <person name="Mortensen U.H."/>
            <person name="Andersen M.R."/>
            <person name="Baker S.E."/>
        </authorList>
    </citation>
    <scope>NUCLEOTIDE SEQUENCE [LARGE SCALE GENOMIC DNA]</scope>
    <source>
        <strain evidence="8 9">CBS 115571</strain>
    </source>
</reference>
<accession>A0A2V5H155</accession>
<feature type="domain" description="PPPDE" evidence="7">
    <location>
        <begin position="1"/>
        <end position="141"/>
    </location>
</feature>
<dbReference type="InterPro" id="IPR042266">
    <property type="entry name" value="PPPDE_sf"/>
</dbReference>
<dbReference type="Gene3D" id="3.40.30.10">
    <property type="entry name" value="Glutaredoxin"/>
    <property type="match status" value="1"/>
</dbReference>
<comment type="similarity">
    <text evidence="1">Belongs to the DeSI family.</text>
</comment>
<dbReference type="Proteomes" id="UP000249829">
    <property type="component" value="Unassembled WGS sequence"/>
</dbReference>
<dbReference type="Pfam" id="PF08324">
    <property type="entry name" value="PUL"/>
    <property type="match status" value="1"/>
</dbReference>
<dbReference type="InterPro" id="IPR017937">
    <property type="entry name" value="Thioredoxin_CS"/>
</dbReference>
<dbReference type="PROSITE" id="PS51396">
    <property type="entry name" value="PUL"/>
    <property type="match status" value="1"/>
</dbReference>
<dbReference type="GO" id="GO:0070646">
    <property type="term" value="P:protein modification by small protein removal"/>
    <property type="evidence" value="ECO:0007669"/>
    <property type="project" value="TreeGrafter"/>
</dbReference>
<evidence type="ECO:0000313" key="9">
    <source>
        <dbReference type="Proteomes" id="UP000249829"/>
    </source>
</evidence>
<proteinExistence type="inferred from homology"/>
<dbReference type="Gene3D" id="3.90.1720.30">
    <property type="entry name" value="PPPDE domains"/>
    <property type="match status" value="1"/>
</dbReference>
<dbReference type="OMA" id="VTLQMAC"/>
<evidence type="ECO:0000256" key="4">
    <source>
        <dbReference type="SAM" id="MobiDB-lite"/>
    </source>
</evidence>
<dbReference type="GO" id="GO:0006508">
    <property type="term" value="P:proteolysis"/>
    <property type="evidence" value="ECO:0007669"/>
    <property type="project" value="UniProtKB-KW"/>
</dbReference>
<evidence type="ECO:0000259" key="5">
    <source>
        <dbReference type="PROSITE" id="PS51352"/>
    </source>
</evidence>
<sequence>MDVELYVYDLSKGLARLYSMPLTGTQIDAIYHTSLVLNGIEYYFGQGIQTAVPGSTHHGQPMEKLHLGQTELPLDVIEEYIQSMAEIYTPESYDLFLHNCNNFTQDLAMFLLGKGIPEHIQNLPQTFLSTPFGQMMKPQIEMALRGVTQGTGTDGAQASPASRPPPPAAEAAAAATPAQQPSSPPVSQGVVRMASSLAQLEQYLTAASQSCAVIFFTSATCPPCRMVYPMYDELAEEAGDRAILIKVDISTAMDVSTKYRVRATPTFMTFLKAQKVDEWSGANPAQLRGNVRLLLEMATPTHRHRQLHLPSFQRHLPNYVTYKKIPPLDKLRQKLHPHTDDSTLTSILDFIQRRFITTRPDSTGAAAADVALPASLPTFGPYLQTTLGTLTPENQFALVDLVRLLFLDPRVSGWFAAEDPHHELLRTLLSSTNTAAATTTTTTTTTTPYPLRITLCQLACNLFTTPLYPDHFFASSPNNDPQLLPLLLDLTTTSLLDPHPNLRIVAASFAYNLAAHNHNARFAGRPDPLPTEMQVELVASLVEALDRETQSREAGHGLLFALGLLVYEAPEDGEVVDLCKAMGVREMIAAKKGIPALQGEEALLREVGEVLLGRGL</sequence>
<dbReference type="SMART" id="SM01179">
    <property type="entry name" value="DUF862"/>
    <property type="match status" value="1"/>
</dbReference>
<dbReference type="PROSITE" id="PS51352">
    <property type="entry name" value="THIOREDOXIN_2"/>
    <property type="match status" value="1"/>
</dbReference>
<feature type="region of interest" description="Disordered" evidence="4">
    <location>
        <begin position="149"/>
        <end position="187"/>
    </location>
</feature>
<dbReference type="InterPro" id="IPR011989">
    <property type="entry name" value="ARM-like"/>
</dbReference>
<keyword evidence="2" id="KW-0645">Protease</keyword>
<evidence type="ECO:0000256" key="2">
    <source>
        <dbReference type="ARBA" id="ARBA00022670"/>
    </source>
</evidence>
<feature type="domain" description="Thioredoxin" evidence="5">
    <location>
        <begin position="165"/>
        <end position="296"/>
    </location>
</feature>
<dbReference type="CDD" id="cd02947">
    <property type="entry name" value="TRX_family"/>
    <property type="match status" value="1"/>
</dbReference>
<keyword evidence="3" id="KW-0378">Hydrolase</keyword>
<dbReference type="InterPro" id="IPR013766">
    <property type="entry name" value="Thioredoxin_domain"/>
</dbReference>
<dbReference type="InterPro" id="IPR036249">
    <property type="entry name" value="Thioredoxin-like_sf"/>
</dbReference>
<organism evidence="8 9">
    <name type="scientific">Aspergillus violaceofuscus (strain CBS 115571)</name>
    <dbReference type="NCBI Taxonomy" id="1450538"/>
    <lineage>
        <taxon>Eukaryota</taxon>
        <taxon>Fungi</taxon>
        <taxon>Dikarya</taxon>
        <taxon>Ascomycota</taxon>
        <taxon>Pezizomycotina</taxon>
        <taxon>Eurotiomycetes</taxon>
        <taxon>Eurotiomycetidae</taxon>
        <taxon>Eurotiales</taxon>
        <taxon>Aspergillaceae</taxon>
        <taxon>Aspergillus</taxon>
    </lineage>
</organism>
<name>A0A2V5H155_ASPV1</name>
<dbReference type="Pfam" id="PF05903">
    <property type="entry name" value="Peptidase_C97"/>
    <property type="match status" value="1"/>
</dbReference>
<feature type="domain" description="PUL" evidence="6">
    <location>
        <begin position="312"/>
        <end position="614"/>
    </location>
</feature>
<dbReference type="PROSITE" id="PS51858">
    <property type="entry name" value="PPPDE"/>
    <property type="match status" value="1"/>
</dbReference>
<evidence type="ECO:0000256" key="1">
    <source>
        <dbReference type="ARBA" id="ARBA00008140"/>
    </source>
</evidence>
<dbReference type="AlphaFoldDB" id="A0A2V5H155"/>
<evidence type="ECO:0000256" key="3">
    <source>
        <dbReference type="ARBA" id="ARBA00022801"/>
    </source>
</evidence>
<dbReference type="PANTHER" id="PTHR12378">
    <property type="entry name" value="DESUMOYLATING ISOPEPTIDASE"/>
    <property type="match status" value="1"/>
</dbReference>
<dbReference type="PROSITE" id="PS00194">
    <property type="entry name" value="THIOREDOXIN_1"/>
    <property type="match status" value="1"/>
</dbReference>
<gene>
    <name evidence="8" type="ORF">BO99DRAFT_404194</name>
</gene>
<dbReference type="Gene3D" id="1.25.10.10">
    <property type="entry name" value="Leucine-rich Repeat Variant"/>
    <property type="match status" value="1"/>
</dbReference>
<dbReference type="GO" id="GO:0008233">
    <property type="term" value="F:peptidase activity"/>
    <property type="evidence" value="ECO:0007669"/>
    <property type="project" value="UniProtKB-KW"/>
</dbReference>
<keyword evidence="9" id="KW-1185">Reference proteome</keyword>
<feature type="compositionally biased region" description="Low complexity" evidence="4">
    <location>
        <begin position="169"/>
        <end position="187"/>
    </location>
</feature>
<dbReference type="InterPro" id="IPR013535">
    <property type="entry name" value="PUL_dom"/>
</dbReference>